<reference evidence="12" key="1">
    <citation type="submission" date="2022-06" db="EMBL/GenBank/DDBJ databases">
        <title>Complete genome sequences of two strains of the flax pathogen Septoria linicola.</title>
        <authorList>
            <person name="Lapalu N."/>
            <person name="Simon A."/>
            <person name="Demenou B."/>
            <person name="Paumier D."/>
            <person name="Guillot M.-P."/>
            <person name="Gout L."/>
            <person name="Valade R."/>
        </authorList>
    </citation>
    <scope>NUCLEOTIDE SEQUENCE</scope>
    <source>
        <strain evidence="12">SE15195</strain>
    </source>
</reference>
<evidence type="ECO:0000256" key="5">
    <source>
        <dbReference type="ARBA" id="ARBA00022963"/>
    </source>
</evidence>
<evidence type="ECO:0000256" key="1">
    <source>
        <dbReference type="ARBA" id="ARBA00022723"/>
    </source>
</evidence>
<comment type="caution">
    <text evidence="8">Lacks conserved residue(s) required for the propagation of feature annotation.</text>
</comment>
<evidence type="ECO:0000313" key="12">
    <source>
        <dbReference type="EMBL" id="USW53752.1"/>
    </source>
</evidence>
<dbReference type="CDD" id="cd19757">
    <property type="entry name" value="Bbox1"/>
    <property type="match status" value="1"/>
</dbReference>
<dbReference type="PROSITE" id="PS51635">
    <property type="entry name" value="PNPLA"/>
    <property type="match status" value="1"/>
</dbReference>
<dbReference type="PROSITE" id="PS00518">
    <property type="entry name" value="ZF_RING_1"/>
    <property type="match status" value="1"/>
</dbReference>
<dbReference type="Gene3D" id="3.40.1090.10">
    <property type="entry name" value="Cytosolic phospholipase A2 catalytic domain"/>
    <property type="match status" value="1"/>
</dbReference>
<feature type="region of interest" description="Disordered" evidence="9">
    <location>
        <begin position="1"/>
        <end position="35"/>
    </location>
</feature>
<gene>
    <name evidence="12" type="ORF">Slin15195_G070710</name>
</gene>
<accession>A0A9Q9AQA5</accession>
<dbReference type="EMBL" id="CP099422">
    <property type="protein sequence ID" value="USW53752.1"/>
    <property type="molecule type" value="Genomic_DNA"/>
</dbReference>
<dbReference type="InterPro" id="IPR001841">
    <property type="entry name" value="Znf_RING"/>
</dbReference>
<dbReference type="InterPro" id="IPR027417">
    <property type="entry name" value="P-loop_NTPase"/>
</dbReference>
<dbReference type="Proteomes" id="UP001056384">
    <property type="component" value="Chromosome 5"/>
</dbReference>
<dbReference type="PANTHER" id="PTHR24185:SF1">
    <property type="entry name" value="CALCIUM-INDEPENDENT PHOSPHOLIPASE A2-GAMMA"/>
    <property type="match status" value="1"/>
</dbReference>
<evidence type="ECO:0000259" key="10">
    <source>
        <dbReference type="PROSITE" id="PS50089"/>
    </source>
</evidence>
<keyword evidence="4" id="KW-0862">Zinc</keyword>
<feature type="compositionally biased region" description="Low complexity" evidence="9">
    <location>
        <begin position="1439"/>
        <end position="1464"/>
    </location>
</feature>
<feature type="region of interest" description="Disordered" evidence="9">
    <location>
        <begin position="1390"/>
        <end position="1417"/>
    </location>
</feature>
<keyword evidence="3" id="KW-0378">Hydrolase</keyword>
<dbReference type="GO" id="GO:0008270">
    <property type="term" value="F:zinc ion binding"/>
    <property type="evidence" value="ECO:0007669"/>
    <property type="project" value="UniProtKB-KW"/>
</dbReference>
<evidence type="ECO:0000256" key="9">
    <source>
        <dbReference type="SAM" id="MobiDB-lite"/>
    </source>
</evidence>
<dbReference type="InterPro" id="IPR002641">
    <property type="entry name" value="PNPLA_dom"/>
</dbReference>
<dbReference type="InterPro" id="IPR016035">
    <property type="entry name" value="Acyl_Trfase/lysoPLipase"/>
</dbReference>
<dbReference type="GO" id="GO:0047499">
    <property type="term" value="F:calcium-independent phospholipase A2 activity"/>
    <property type="evidence" value="ECO:0007669"/>
    <property type="project" value="TreeGrafter"/>
</dbReference>
<feature type="compositionally biased region" description="Polar residues" evidence="9">
    <location>
        <begin position="1248"/>
        <end position="1258"/>
    </location>
</feature>
<proteinExistence type="predicted"/>
<keyword evidence="6" id="KW-0443">Lipid metabolism</keyword>
<protein>
    <submittedName>
        <fullName evidence="12">Zinc finger, RING-type, patatin-like phospholipase domain-containing protein</fullName>
    </submittedName>
</protein>
<dbReference type="GO" id="GO:0046486">
    <property type="term" value="P:glycerolipid metabolic process"/>
    <property type="evidence" value="ECO:0007669"/>
    <property type="project" value="UniProtKB-ARBA"/>
</dbReference>
<keyword evidence="1" id="KW-0479">Metal-binding</keyword>
<feature type="region of interest" description="Disordered" evidence="9">
    <location>
        <begin position="1213"/>
        <end position="1285"/>
    </location>
</feature>
<dbReference type="InterPro" id="IPR017907">
    <property type="entry name" value="Znf_RING_CS"/>
</dbReference>
<dbReference type="GO" id="GO:0016020">
    <property type="term" value="C:membrane"/>
    <property type="evidence" value="ECO:0007669"/>
    <property type="project" value="TreeGrafter"/>
</dbReference>
<feature type="short sequence motif" description="GXGXXG" evidence="8">
    <location>
        <begin position="738"/>
        <end position="743"/>
    </location>
</feature>
<evidence type="ECO:0000256" key="2">
    <source>
        <dbReference type="ARBA" id="ARBA00022771"/>
    </source>
</evidence>
<dbReference type="GO" id="GO:0016042">
    <property type="term" value="P:lipid catabolic process"/>
    <property type="evidence" value="ECO:0007669"/>
    <property type="project" value="UniProtKB-KW"/>
</dbReference>
<feature type="short sequence motif" description="DGA/G" evidence="8">
    <location>
        <begin position="928"/>
        <end position="930"/>
    </location>
</feature>
<keyword evidence="13" id="KW-1185">Reference proteome</keyword>
<feature type="domain" description="RING-type" evidence="10">
    <location>
        <begin position="668"/>
        <end position="711"/>
    </location>
</feature>
<evidence type="ECO:0000256" key="7">
    <source>
        <dbReference type="PROSITE-ProRule" id="PRU00175"/>
    </source>
</evidence>
<keyword evidence="5" id="KW-0442">Lipid degradation</keyword>
<feature type="domain" description="PNPLA" evidence="11">
    <location>
        <begin position="734"/>
        <end position="941"/>
    </location>
</feature>
<organism evidence="12 13">
    <name type="scientific">Septoria linicola</name>
    <dbReference type="NCBI Taxonomy" id="215465"/>
    <lineage>
        <taxon>Eukaryota</taxon>
        <taxon>Fungi</taxon>
        <taxon>Dikarya</taxon>
        <taxon>Ascomycota</taxon>
        <taxon>Pezizomycotina</taxon>
        <taxon>Dothideomycetes</taxon>
        <taxon>Dothideomycetidae</taxon>
        <taxon>Mycosphaerellales</taxon>
        <taxon>Mycosphaerellaceae</taxon>
        <taxon>Septoria</taxon>
    </lineage>
</organism>
<feature type="compositionally biased region" description="Acidic residues" evidence="9">
    <location>
        <begin position="21"/>
        <end position="32"/>
    </location>
</feature>
<evidence type="ECO:0000259" key="11">
    <source>
        <dbReference type="PROSITE" id="PS51635"/>
    </source>
</evidence>
<dbReference type="PROSITE" id="PS50089">
    <property type="entry name" value="ZF_RING_2"/>
    <property type="match status" value="1"/>
</dbReference>
<evidence type="ECO:0000256" key="4">
    <source>
        <dbReference type="ARBA" id="ARBA00022833"/>
    </source>
</evidence>
<evidence type="ECO:0000313" key="13">
    <source>
        <dbReference type="Proteomes" id="UP001056384"/>
    </source>
</evidence>
<dbReference type="CDD" id="cd07199">
    <property type="entry name" value="Pat17_PNPLA8_PNPLA9_like"/>
    <property type="match status" value="1"/>
</dbReference>
<evidence type="ECO:0000256" key="8">
    <source>
        <dbReference type="PROSITE-ProRule" id="PRU01161"/>
    </source>
</evidence>
<feature type="region of interest" description="Disordered" evidence="9">
    <location>
        <begin position="1352"/>
        <end position="1377"/>
    </location>
</feature>
<feature type="region of interest" description="Disordered" evidence="9">
    <location>
        <begin position="1436"/>
        <end position="1475"/>
    </location>
</feature>
<name>A0A9Q9AQA5_9PEZI</name>
<feature type="region of interest" description="Disordered" evidence="9">
    <location>
        <begin position="982"/>
        <end position="1004"/>
    </location>
</feature>
<evidence type="ECO:0000256" key="6">
    <source>
        <dbReference type="ARBA" id="ARBA00023098"/>
    </source>
</evidence>
<dbReference type="PANTHER" id="PTHR24185">
    <property type="entry name" value="CALCIUM-INDEPENDENT PHOSPHOLIPASE A2-GAMMA"/>
    <property type="match status" value="1"/>
</dbReference>
<evidence type="ECO:0000256" key="3">
    <source>
        <dbReference type="ARBA" id="ARBA00022801"/>
    </source>
</evidence>
<dbReference type="SUPFAM" id="SSF52540">
    <property type="entry name" value="P-loop containing nucleoside triphosphate hydrolases"/>
    <property type="match status" value="1"/>
</dbReference>
<feature type="region of interest" description="Disordered" evidence="9">
    <location>
        <begin position="234"/>
        <end position="256"/>
    </location>
</feature>
<feature type="compositionally biased region" description="Basic and acidic residues" evidence="9">
    <location>
        <begin position="1397"/>
        <end position="1412"/>
    </location>
</feature>
<dbReference type="GO" id="GO:0019369">
    <property type="term" value="P:arachidonate metabolic process"/>
    <property type="evidence" value="ECO:0007669"/>
    <property type="project" value="TreeGrafter"/>
</dbReference>
<dbReference type="Pfam" id="PF01734">
    <property type="entry name" value="Patatin"/>
    <property type="match status" value="1"/>
</dbReference>
<keyword evidence="2 7" id="KW-0863">Zinc-finger</keyword>
<feature type="compositionally biased region" description="Basic and acidic residues" evidence="9">
    <location>
        <begin position="1259"/>
        <end position="1285"/>
    </location>
</feature>
<dbReference type="SUPFAM" id="SSF52151">
    <property type="entry name" value="FabD/lysophospholipase-like"/>
    <property type="match status" value="1"/>
</dbReference>
<sequence>MTRNVRDSTYTADDVSSESSCSDDEPSEECEDDRCRGPTPPIWHCVDCDSSYCSDCWALQGPHKPKKKGRDGVPHEKTSPFVVKRLKGILNPTRNPDMIQKLHEDDESTKWFGVARDPTGRPNFEDYGRYATLMSSISPISVQNAGNRYPQIVSFIGVTNAGKSTLIKMLINHDAHNNVNAENRALFPSPVVGSVVNDSLPTSGDVHLYADPTSHTEQLPILYADCEGFEGGERTPLGARSRKRANSEPEVARPGHVHTRPIEWANNEESRQREYAVTALYPRLLYTFSDCVVFVLRNPKTFQSAVLTKLLDWGASSLEKSLNQPALPHCIVAINGTDPSVDDKEWDVNYATQSLLSSVKGALDYIEGVPRFRELAEYWRNLGKHIYTVEDLILRYYSSFKVIRIPAKPRYTTINEQVGKLQGIIKANCEESFRNKRRARMLTNADELNTYLQSGFDHFTSHLDIPFNFMRISLLRNPIPNDFGGHILQLCTTIGAQQPNHQHGRIAWVFEKMSVMLASCVLLDCARFRKGRVDELFSNYEKFFDWAMGEYLEMHYPCSYISADGTRQCMLVKARHNVKGHQDEKGIIATGDYQAAFDVEFLPRWKSQLRAAIGSIARDFQYELEQITQGDEPSIPEERIALDLHIEYVNQFFEAVGPASSMVSHATCFCCLMDVPEHPLPCGHVLCTACIKAYGKSHKSAVQVTCCPLHRESTNWAKPANIRFKPVGAGVRILCLDGGGIRGVVQLEVLRAIEQALGGHLPVQSFFDLIIGTGTGGLIATALSLKERSIDSITDMFSAMCDHAFTPRLKGVPVISQIAQMFGSAPKYKTKPLLGALKTAFTEGDDLFGSHEKPRNGARVALTSTSATGLETILIASYRRPEDPMPAYAFERPHDPEMELKTHEAIAASLASPAFFKPFVFHSKTYLDGGLRSPNPAFIADRERRLIWPDAGEPDIFLSLGTGQNRITVLQKLSDRQKAAALASVAPTASQSPTKSKPSGRWRNKRTDDVLEAELAWQHFRHHVVREKSGNRGRRFVRFNPDLDREPPTADSKSDLLSLQVNVRKRLQTAHRQSALRNVAHRLVASSFYLELQSKATAEKSEQVCTGVITCRFDDGSPELAALGRILEERRTDDFEPYFLVKPDMEHSDFSFKIPISQAISQCMIKSAVFGLPNVYIPLRNENNPTSITIFLSKHDGLEPDGFAISGFPRVLLGEPKNPKTKRPVRSSSDQHLRRPSSRNPRLDGDSLSLNGANMASNRSDHSEESWQDIQARDSRTASGEKKQSLADLISQHQNVGNGSIKRTNRFWTYIGNHHMAQNPEMYSHDELAKHGIDVSAFPRPPSAAAVELPTTSTGFPPNPSPEPIVEYPSPEGTTALPSLRSRYAFPQMSGIPELDSNEKSKNEHHEHRGPDGHPLLALTQSTRSQVDLIPQIPTREASAASNHSTSQSSTNTTTQRSSNASRQPEIPSMCETEFEDDDDWVSTYSGEEVMLAEAHASPLVQFPPVFPTRRSSKGDTPVLASTHTTAAAAAAEQNPLETAIAGAMPDENTATALDRWLAAQKSASSLVRKNERLKVVHEEIEGVDE</sequence>
<dbReference type="CDD" id="cd16449">
    <property type="entry name" value="RING-HC"/>
    <property type="match status" value="1"/>
</dbReference>